<evidence type="ECO:0000313" key="8">
    <source>
        <dbReference type="EMBL" id="PWQ99679.1"/>
    </source>
</evidence>
<name>A0A317CMZ3_9GAMM</name>
<keyword evidence="2" id="KW-1003">Cell membrane</keyword>
<feature type="transmembrane region" description="Helical" evidence="6">
    <location>
        <begin position="371"/>
        <end position="390"/>
    </location>
</feature>
<evidence type="ECO:0000256" key="2">
    <source>
        <dbReference type="ARBA" id="ARBA00022475"/>
    </source>
</evidence>
<feature type="transmembrane region" description="Helical" evidence="6">
    <location>
        <begin position="104"/>
        <end position="126"/>
    </location>
</feature>
<dbReference type="InterPro" id="IPR036259">
    <property type="entry name" value="MFS_trans_sf"/>
</dbReference>
<evidence type="ECO:0000256" key="4">
    <source>
        <dbReference type="ARBA" id="ARBA00022989"/>
    </source>
</evidence>
<dbReference type="Proteomes" id="UP000245539">
    <property type="component" value="Unassembled WGS sequence"/>
</dbReference>
<keyword evidence="4 6" id="KW-1133">Transmembrane helix</keyword>
<feature type="transmembrane region" description="Helical" evidence="6">
    <location>
        <begin position="251"/>
        <end position="274"/>
    </location>
</feature>
<organism evidence="8 9">
    <name type="scientific">Leucothrix pacifica</name>
    <dbReference type="NCBI Taxonomy" id="1247513"/>
    <lineage>
        <taxon>Bacteria</taxon>
        <taxon>Pseudomonadati</taxon>
        <taxon>Pseudomonadota</taxon>
        <taxon>Gammaproteobacteria</taxon>
        <taxon>Thiotrichales</taxon>
        <taxon>Thiotrichaceae</taxon>
        <taxon>Leucothrix</taxon>
    </lineage>
</organism>
<accession>A0A317CMZ3</accession>
<evidence type="ECO:0000259" key="7">
    <source>
        <dbReference type="PROSITE" id="PS50850"/>
    </source>
</evidence>
<keyword evidence="3 6" id="KW-0812">Transmembrane</keyword>
<feature type="transmembrane region" description="Helical" evidence="6">
    <location>
        <begin position="80"/>
        <end position="98"/>
    </location>
</feature>
<feature type="transmembrane region" description="Helical" evidence="6">
    <location>
        <begin position="12"/>
        <end position="30"/>
    </location>
</feature>
<feature type="transmembrane region" description="Helical" evidence="6">
    <location>
        <begin position="338"/>
        <end position="359"/>
    </location>
</feature>
<dbReference type="RefSeq" id="WP_109836617.1">
    <property type="nucleotide sequence ID" value="NZ_QGKM01000009.1"/>
</dbReference>
<proteinExistence type="predicted"/>
<evidence type="ECO:0000256" key="6">
    <source>
        <dbReference type="SAM" id="Phobius"/>
    </source>
</evidence>
<evidence type="ECO:0000256" key="5">
    <source>
        <dbReference type="ARBA" id="ARBA00023136"/>
    </source>
</evidence>
<dbReference type="PROSITE" id="PS50850">
    <property type="entry name" value="MFS"/>
    <property type="match status" value="1"/>
</dbReference>
<feature type="transmembrane region" description="Helical" evidence="6">
    <location>
        <begin position="209"/>
        <end position="239"/>
    </location>
</feature>
<dbReference type="InterPro" id="IPR050189">
    <property type="entry name" value="MFS_Efflux_Transporters"/>
</dbReference>
<dbReference type="SUPFAM" id="SSF103473">
    <property type="entry name" value="MFS general substrate transporter"/>
    <property type="match status" value="1"/>
</dbReference>
<feature type="transmembrane region" description="Helical" evidence="6">
    <location>
        <begin position="281"/>
        <end position="298"/>
    </location>
</feature>
<reference evidence="8 9" key="1">
    <citation type="submission" date="2018-05" db="EMBL/GenBank/DDBJ databases">
        <title>Leucothrix arctica sp. nov., isolated from Arctic seawater.</title>
        <authorList>
            <person name="Choi A."/>
            <person name="Baek K."/>
        </authorList>
    </citation>
    <scope>NUCLEOTIDE SEQUENCE [LARGE SCALE GENOMIC DNA]</scope>
    <source>
        <strain evidence="8 9">JCM 18388</strain>
    </source>
</reference>
<dbReference type="GO" id="GO:0005886">
    <property type="term" value="C:plasma membrane"/>
    <property type="evidence" value="ECO:0007669"/>
    <property type="project" value="UniProtKB-SubCell"/>
</dbReference>
<feature type="transmembrane region" description="Helical" evidence="6">
    <location>
        <begin position="138"/>
        <end position="157"/>
    </location>
</feature>
<dbReference type="Gene3D" id="1.20.1250.20">
    <property type="entry name" value="MFS general substrate transporter like domains"/>
    <property type="match status" value="1"/>
</dbReference>
<feature type="transmembrane region" description="Helical" evidence="6">
    <location>
        <begin position="169"/>
        <end position="189"/>
    </location>
</feature>
<dbReference type="EMBL" id="QGKM01000009">
    <property type="protein sequence ID" value="PWQ99679.1"/>
    <property type="molecule type" value="Genomic_DNA"/>
</dbReference>
<dbReference type="AlphaFoldDB" id="A0A317CMZ3"/>
<protein>
    <recommendedName>
        <fullName evidence="7">Major facilitator superfamily (MFS) profile domain-containing protein</fullName>
    </recommendedName>
</protein>
<evidence type="ECO:0000256" key="1">
    <source>
        <dbReference type="ARBA" id="ARBA00004651"/>
    </source>
</evidence>
<dbReference type="PANTHER" id="PTHR43124:SF3">
    <property type="entry name" value="CHLORAMPHENICOL EFFLUX PUMP RV0191"/>
    <property type="match status" value="1"/>
</dbReference>
<dbReference type="OrthoDB" id="5368493at2"/>
<dbReference type="InterPro" id="IPR011701">
    <property type="entry name" value="MFS"/>
</dbReference>
<feature type="transmembrane region" description="Helical" evidence="6">
    <location>
        <begin position="50"/>
        <end position="73"/>
    </location>
</feature>
<dbReference type="GO" id="GO:0022857">
    <property type="term" value="F:transmembrane transporter activity"/>
    <property type="evidence" value="ECO:0007669"/>
    <property type="project" value="InterPro"/>
</dbReference>
<comment type="caution">
    <text evidence="8">The sequence shown here is derived from an EMBL/GenBank/DDBJ whole genome shotgun (WGS) entry which is preliminary data.</text>
</comment>
<feature type="domain" description="Major facilitator superfamily (MFS) profile" evidence="7">
    <location>
        <begin position="14"/>
        <end position="397"/>
    </location>
</feature>
<feature type="transmembrane region" description="Helical" evidence="6">
    <location>
        <begin position="304"/>
        <end position="326"/>
    </location>
</feature>
<dbReference type="Pfam" id="PF07690">
    <property type="entry name" value="MFS_1"/>
    <property type="match status" value="1"/>
</dbReference>
<evidence type="ECO:0000313" key="9">
    <source>
        <dbReference type="Proteomes" id="UP000245539"/>
    </source>
</evidence>
<comment type="subcellular location">
    <subcellularLocation>
        <location evidence="1">Cell membrane</location>
        <topology evidence="1">Multi-pass membrane protein</topology>
    </subcellularLocation>
</comment>
<sequence>MTQSSPTRQTAWLLVMIVVIAGYATAFNVGKVAPTLPLIQSELSLTLGQSGWIVSSLSILAMFFGLLMAVVCMKYGAYRVTVTALTLLGLGAIGSSLADSYASLLGFRLLEAIGFVGIAVSAPALITSVTEPRHRPVAMALWSTWLPAGISLMLLISPTLIQLKSWHSVWHFAAGFVILWLLVMAVSFWPHRNRLPPNETPVSKLIRPLFNRATFFIATSFFTFACLFIVVVSFTPIFWLETAQVPTTITSYWMVGIILSHIIGNVASGWLVAAGIPAKKLMFYSFAPATVLMACVFIEGMPLWGQIACTLGFMLIAGLVPGTVFATIPRYVSTPAQVSLMVGFVFQGAATGQFFGPILFGHLIDWVAGDWRWASAYFLTVGLIGSLLMLQIPPPQSSMK</sequence>
<keyword evidence="9" id="KW-1185">Reference proteome</keyword>
<dbReference type="InterPro" id="IPR020846">
    <property type="entry name" value="MFS_dom"/>
</dbReference>
<keyword evidence="5 6" id="KW-0472">Membrane</keyword>
<gene>
    <name evidence="8" type="ORF">DKW60_05225</name>
</gene>
<evidence type="ECO:0000256" key="3">
    <source>
        <dbReference type="ARBA" id="ARBA00022692"/>
    </source>
</evidence>
<dbReference type="PANTHER" id="PTHR43124">
    <property type="entry name" value="PURINE EFFLUX PUMP PBUE"/>
    <property type="match status" value="1"/>
</dbReference>